<feature type="transmembrane region" description="Helical" evidence="2">
    <location>
        <begin position="51"/>
        <end position="69"/>
    </location>
</feature>
<sequence>MANKREHQQQPEQQQGPARTPRPRTEAAQLRRDQRLAAIERDLRRRRLRRVGLGIVALALAAVVVVVAVQATREDDDETAAGPPAGTQTFAYLGGVHTEEPVAYAEVPPAGGPHSAVWQNCGYYAEPVGNEHAVHSLEHGAVWLTYRPDLPADQVATLQDLAENQDHVLVSPYPGLPSPVVASAWNAQVMLDGPADPRLEQFMREYRLSPDAPEPGALCSNGTSETV</sequence>
<protein>
    <recommendedName>
        <fullName evidence="4">DUF3105 domain-containing protein</fullName>
    </recommendedName>
</protein>
<dbReference type="Pfam" id="PF11303">
    <property type="entry name" value="DUF3105"/>
    <property type="match status" value="1"/>
</dbReference>
<gene>
    <name evidence="3" type="ORF">AVDCRST_MAG73-3554</name>
</gene>
<dbReference type="EMBL" id="CADCWE010000236">
    <property type="protein sequence ID" value="CAA9559857.1"/>
    <property type="molecule type" value="Genomic_DNA"/>
</dbReference>
<proteinExistence type="predicted"/>
<keyword evidence="2" id="KW-0472">Membrane</keyword>
<name>A0A6J4UTB2_9BACT</name>
<feature type="region of interest" description="Disordered" evidence="1">
    <location>
        <begin position="1"/>
        <end position="30"/>
    </location>
</feature>
<dbReference type="InterPro" id="IPR021454">
    <property type="entry name" value="DUF3105"/>
</dbReference>
<dbReference type="AlphaFoldDB" id="A0A6J4UTB2"/>
<evidence type="ECO:0000313" key="3">
    <source>
        <dbReference type="EMBL" id="CAA9559857.1"/>
    </source>
</evidence>
<reference evidence="3" key="1">
    <citation type="submission" date="2020-02" db="EMBL/GenBank/DDBJ databases">
        <authorList>
            <person name="Meier V. D."/>
        </authorList>
    </citation>
    <scope>NUCLEOTIDE SEQUENCE</scope>
    <source>
        <strain evidence="3">AVDCRST_MAG73</strain>
    </source>
</reference>
<evidence type="ECO:0008006" key="4">
    <source>
        <dbReference type="Google" id="ProtNLM"/>
    </source>
</evidence>
<accession>A0A6J4UTB2</accession>
<evidence type="ECO:0000256" key="2">
    <source>
        <dbReference type="SAM" id="Phobius"/>
    </source>
</evidence>
<keyword evidence="2" id="KW-1133">Transmembrane helix</keyword>
<organism evidence="3">
    <name type="scientific">uncultured Thermomicrobiales bacterium</name>
    <dbReference type="NCBI Taxonomy" id="1645740"/>
    <lineage>
        <taxon>Bacteria</taxon>
        <taxon>Pseudomonadati</taxon>
        <taxon>Thermomicrobiota</taxon>
        <taxon>Thermomicrobia</taxon>
        <taxon>Thermomicrobiales</taxon>
        <taxon>environmental samples</taxon>
    </lineage>
</organism>
<evidence type="ECO:0000256" key="1">
    <source>
        <dbReference type="SAM" id="MobiDB-lite"/>
    </source>
</evidence>
<keyword evidence="2" id="KW-0812">Transmembrane</keyword>